<keyword evidence="4" id="KW-1185">Reference proteome</keyword>
<feature type="compositionally biased region" description="Low complexity" evidence="1">
    <location>
        <begin position="62"/>
        <end position="73"/>
    </location>
</feature>
<reference evidence="3 4" key="1">
    <citation type="submission" date="2020-01" db="EMBL/GenBank/DDBJ databases">
        <title>Identification and distribution of gene clusters putatively required for synthesis of sphingolipid metabolism inhibitors in phylogenetically diverse species of the filamentous fungus Fusarium.</title>
        <authorList>
            <person name="Kim H.-S."/>
            <person name="Busman M."/>
            <person name="Brown D.W."/>
            <person name="Divon H."/>
            <person name="Uhlig S."/>
            <person name="Proctor R.H."/>
        </authorList>
    </citation>
    <scope>NUCLEOTIDE SEQUENCE [LARGE SCALE GENOMIC DNA]</scope>
    <source>
        <strain evidence="3 4">NRRL 20459</strain>
    </source>
</reference>
<name>A0A8H4LCI3_9HYPO</name>
<evidence type="ECO:0000313" key="3">
    <source>
        <dbReference type="EMBL" id="KAF4465623.1"/>
    </source>
</evidence>
<accession>A0A8H4LCI3</accession>
<dbReference type="EMBL" id="JAADYS010001007">
    <property type="protein sequence ID" value="KAF4465623.1"/>
    <property type="molecule type" value="Genomic_DNA"/>
</dbReference>
<dbReference type="AlphaFoldDB" id="A0A8H4LCI3"/>
<proteinExistence type="predicted"/>
<keyword evidence="2" id="KW-0812">Transmembrane</keyword>
<keyword evidence="2" id="KW-0472">Membrane</keyword>
<evidence type="ECO:0000256" key="1">
    <source>
        <dbReference type="SAM" id="MobiDB-lite"/>
    </source>
</evidence>
<sequence>MLSRPRIPAGRQLVDRDPTPQGQAWGSRQASAKRSTAAPSPVLAGLGRQVEEDPIEIEGSMAPVAGGEAPGAAHRSNGCGSTSCRAWQRPIQNCGDGTCITRLRRPRLAVPLPLAVSVAVLWSIIIINTPPHPLNDRQSVALKR</sequence>
<comment type="caution">
    <text evidence="3">The sequence shown here is derived from an EMBL/GenBank/DDBJ whole genome shotgun (WGS) entry which is preliminary data.</text>
</comment>
<evidence type="ECO:0000256" key="2">
    <source>
        <dbReference type="SAM" id="Phobius"/>
    </source>
</evidence>
<keyword evidence="2" id="KW-1133">Transmembrane helix</keyword>
<dbReference type="Proteomes" id="UP000554235">
    <property type="component" value="Unassembled WGS sequence"/>
</dbReference>
<feature type="transmembrane region" description="Helical" evidence="2">
    <location>
        <begin position="108"/>
        <end position="127"/>
    </location>
</feature>
<gene>
    <name evidence="3" type="ORF">FALBO_7521</name>
</gene>
<protein>
    <submittedName>
        <fullName evidence="3">Uncharacterized protein</fullName>
    </submittedName>
</protein>
<evidence type="ECO:0000313" key="4">
    <source>
        <dbReference type="Proteomes" id="UP000554235"/>
    </source>
</evidence>
<feature type="region of interest" description="Disordered" evidence="1">
    <location>
        <begin position="1"/>
        <end position="48"/>
    </location>
</feature>
<organism evidence="3 4">
    <name type="scientific">Fusarium albosuccineum</name>
    <dbReference type="NCBI Taxonomy" id="1237068"/>
    <lineage>
        <taxon>Eukaryota</taxon>
        <taxon>Fungi</taxon>
        <taxon>Dikarya</taxon>
        <taxon>Ascomycota</taxon>
        <taxon>Pezizomycotina</taxon>
        <taxon>Sordariomycetes</taxon>
        <taxon>Hypocreomycetidae</taxon>
        <taxon>Hypocreales</taxon>
        <taxon>Nectriaceae</taxon>
        <taxon>Fusarium</taxon>
        <taxon>Fusarium decemcellulare species complex</taxon>
    </lineage>
</organism>
<feature type="region of interest" description="Disordered" evidence="1">
    <location>
        <begin position="61"/>
        <end position="81"/>
    </location>
</feature>
<feature type="compositionally biased region" description="Polar residues" evidence="1">
    <location>
        <begin position="20"/>
        <end position="38"/>
    </location>
</feature>